<dbReference type="EMBL" id="CAJJDM010000053">
    <property type="protein sequence ID" value="CAD8074635.1"/>
    <property type="molecule type" value="Genomic_DNA"/>
</dbReference>
<evidence type="ECO:0000313" key="3">
    <source>
        <dbReference type="EMBL" id="CAD8074635.1"/>
    </source>
</evidence>
<keyword evidence="1" id="KW-0547">Nucleotide-binding</keyword>
<dbReference type="PANTHER" id="PTHR47977">
    <property type="entry name" value="RAS-RELATED PROTEIN RAB"/>
    <property type="match status" value="1"/>
</dbReference>
<dbReference type="PROSITE" id="PS51421">
    <property type="entry name" value="RAS"/>
    <property type="match status" value="1"/>
</dbReference>
<dbReference type="PROSITE" id="PS51419">
    <property type="entry name" value="RAB"/>
    <property type="match status" value="1"/>
</dbReference>
<proteinExistence type="predicted"/>
<dbReference type="InterPro" id="IPR050227">
    <property type="entry name" value="Rab"/>
</dbReference>
<organism evidence="3 4">
    <name type="scientific">Paramecium primaurelia</name>
    <dbReference type="NCBI Taxonomy" id="5886"/>
    <lineage>
        <taxon>Eukaryota</taxon>
        <taxon>Sar</taxon>
        <taxon>Alveolata</taxon>
        <taxon>Ciliophora</taxon>
        <taxon>Intramacronucleata</taxon>
        <taxon>Oligohymenophorea</taxon>
        <taxon>Peniculida</taxon>
        <taxon>Parameciidae</taxon>
        <taxon>Paramecium</taxon>
    </lineage>
</organism>
<dbReference type="AlphaFoldDB" id="A0A8S1MA96"/>
<dbReference type="GO" id="GO:0003924">
    <property type="term" value="F:GTPase activity"/>
    <property type="evidence" value="ECO:0007669"/>
    <property type="project" value="InterPro"/>
</dbReference>
<keyword evidence="2" id="KW-0342">GTP-binding</keyword>
<evidence type="ECO:0000313" key="4">
    <source>
        <dbReference type="Proteomes" id="UP000688137"/>
    </source>
</evidence>
<sequence>MDPQKQNFDQSVKILLIGDVYVGKTQLIYRYCENIFLKTYLSTIGVDIKEKSIDIEGKKILMKIWDSSGKESFEQYTLSGYKGASAIILVYSINDRKSFNNVITYWKNQIKQYASENVCILLIGFYFNFIHIFQEIKLMYQIGKSQEMKEMHLQDNLDFFFMKLQQRKVQM</sequence>
<evidence type="ECO:0000256" key="2">
    <source>
        <dbReference type="ARBA" id="ARBA00023134"/>
    </source>
</evidence>
<dbReference type="NCBIfam" id="TIGR00231">
    <property type="entry name" value="small_GTP"/>
    <property type="match status" value="1"/>
</dbReference>
<dbReference type="SMART" id="SM00174">
    <property type="entry name" value="RHO"/>
    <property type="match status" value="1"/>
</dbReference>
<dbReference type="SMART" id="SM00173">
    <property type="entry name" value="RAS"/>
    <property type="match status" value="1"/>
</dbReference>
<reference evidence="3" key="1">
    <citation type="submission" date="2021-01" db="EMBL/GenBank/DDBJ databases">
        <authorList>
            <consortium name="Genoscope - CEA"/>
            <person name="William W."/>
        </authorList>
    </citation>
    <scope>NUCLEOTIDE SEQUENCE</scope>
</reference>
<accession>A0A8S1MA96</accession>
<evidence type="ECO:0000256" key="1">
    <source>
        <dbReference type="ARBA" id="ARBA00022741"/>
    </source>
</evidence>
<dbReference type="InterPro" id="IPR001806">
    <property type="entry name" value="Small_GTPase"/>
</dbReference>
<name>A0A8S1MA96_PARPR</name>
<comment type="caution">
    <text evidence="3">The sequence shown here is derived from an EMBL/GenBank/DDBJ whole genome shotgun (WGS) entry which is preliminary data.</text>
</comment>
<protein>
    <submittedName>
        <fullName evidence="3">Uncharacterized protein</fullName>
    </submittedName>
</protein>
<keyword evidence="4" id="KW-1185">Reference proteome</keyword>
<dbReference type="GO" id="GO:0005525">
    <property type="term" value="F:GTP binding"/>
    <property type="evidence" value="ECO:0007669"/>
    <property type="project" value="UniProtKB-KW"/>
</dbReference>
<gene>
    <name evidence="3" type="ORF">PPRIM_AZ9-3.1.T0530074</name>
</gene>
<dbReference type="FunFam" id="3.40.50.300:FF:001447">
    <property type="entry name" value="Ras-related protein Rab-1B"/>
    <property type="match status" value="1"/>
</dbReference>
<dbReference type="Proteomes" id="UP000688137">
    <property type="component" value="Unassembled WGS sequence"/>
</dbReference>
<dbReference type="InterPro" id="IPR005225">
    <property type="entry name" value="Small_GTP-bd"/>
</dbReference>
<dbReference type="Pfam" id="PF00071">
    <property type="entry name" value="Ras"/>
    <property type="match status" value="1"/>
</dbReference>
<dbReference type="SMART" id="SM00175">
    <property type="entry name" value="RAB"/>
    <property type="match status" value="1"/>
</dbReference>